<feature type="chain" id="PRO_5047175606" evidence="3">
    <location>
        <begin position="24"/>
        <end position="782"/>
    </location>
</feature>
<dbReference type="SUPFAM" id="SSF51445">
    <property type="entry name" value="(Trans)glycosidases"/>
    <property type="match status" value="1"/>
</dbReference>
<dbReference type="Pfam" id="PF13802">
    <property type="entry name" value="Gal_mutarotas_2"/>
    <property type="match status" value="1"/>
</dbReference>
<dbReference type="InterPro" id="IPR011013">
    <property type="entry name" value="Gal_mutarotase_sf_dom"/>
</dbReference>
<dbReference type="CDD" id="cd14752">
    <property type="entry name" value="GH31_N"/>
    <property type="match status" value="1"/>
</dbReference>
<dbReference type="Gene3D" id="2.60.40.1760">
    <property type="entry name" value="glycosyl hydrolase (family 31)"/>
    <property type="match status" value="1"/>
</dbReference>
<dbReference type="InterPro" id="IPR000322">
    <property type="entry name" value="Glyco_hydro_31_TIM"/>
</dbReference>
<organism evidence="8 9">
    <name type="scientific">Massilia terrae</name>
    <dbReference type="NCBI Taxonomy" id="1811224"/>
    <lineage>
        <taxon>Bacteria</taxon>
        <taxon>Pseudomonadati</taxon>
        <taxon>Pseudomonadota</taxon>
        <taxon>Betaproteobacteria</taxon>
        <taxon>Burkholderiales</taxon>
        <taxon>Oxalobacteraceae</taxon>
        <taxon>Telluria group</taxon>
        <taxon>Massilia</taxon>
    </lineage>
</organism>
<evidence type="ECO:0000313" key="8">
    <source>
        <dbReference type="EMBL" id="MCS0657171.1"/>
    </source>
</evidence>
<proteinExistence type="inferred from homology"/>
<feature type="domain" description="Glycoside hydrolase family 31 N-terminal" evidence="5">
    <location>
        <begin position="41"/>
        <end position="223"/>
    </location>
</feature>
<evidence type="ECO:0000256" key="1">
    <source>
        <dbReference type="ARBA" id="ARBA00007806"/>
    </source>
</evidence>
<reference evidence="8 9" key="1">
    <citation type="submission" date="2022-08" db="EMBL/GenBank/DDBJ databases">
        <title>Reclassification of Massilia species as members of the genera Telluria, Duganella, Pseudoduganella, Mokoshia gen. nov. and Zemynaea gen. nov. using orthogonal and non-orthogonal genome-based approaches.</title>
        <authorList>
            <person name="Bowman J.P."/>
        </authorList>
    </citation>
    <scope>NUCLEOTIDE SEQUENCE [LARGE SCALE GENOMIC DNA]</scope>
    <source>
        <strain evidence="8 9">JCM 31606</strain>
    </source>
</reference>
<sequence>MVFRPRRWLLAASISAIASSAFGAAAGAPLATLDRDGAWVSVEAYGPNVVHVTIAADKAEALKGPGYGILAANADHAAFRHSSGKDGDTFSSAALSLHVNPAPPPHVPSAMEKYFAPSLAPVGLQVRNADGQTILNMTGWDMAPTTVSGEKTYQVGASFAAPADEHYYGMGQNQESTGPLDLRGRVIDCQHWYEAPGGESVCVPFLVSSKGYGIIWDNPSPTRLQAAINGRTSLQSKVGERLSFFIVTGKTPEEIYSGYARVTGKTPIPPKAAFGLIQSKARYESQQEVLRVAKTYREKRYPLDIMVVDWFYWTRMGQLDIDPAQFPDPDGMNKQLHAMGMQSIISIWPRFETSGRYFNELDTKGYLLKDKDGKTVDGLPFRADRAGALIDATNPAARKWFWEHARDNILSHGFDYPWLDETEPDLVPDGYFYSIGSGDRYHNVFPLLHVEGVADGMRAWKPNKRRLILSRAAYLGSQRSGALFWSSDINPSWEALARQIPTGLNMTASGIAYWGNDIGGWQWLPQSTQATHAPLLDPSGARDTVGQNNDYPELFTRWFQYGTFLPTLRVHGDRKHTEIWEFGAPAEAILARYDRLRYQLIPYIYSLAKQTWDNGAPFMRPLWMDFPLDPNVADIGTQYMFGPAFLVAPVTAQGQTEKDVYLPAGSEWYDFWTNEKHAGGRWIKVAAPIDRIPVFVKAGSIVPLGAEIQSTASKQAIAEIRVYPGQDGEFALYDDDGVSYDYEQGKGALTRLQWNDATRSLSVNGADKELARSAQQLLKVAK</sequence>
<evidence type="ECO:0000313" key="9">
    <source>
        <dbReference type="Proteomes" id="UP001204621"/>
    </source>
</evidence>
<dbReference type="SUPFAM" id="SSF74650">
    <property type="entry name" value="Galactose mutarotase-like"/>
    <property type="match status" value="1"/>
</dbReference>
<comment type="similarity">
    <text evidence="1 2">Belongs to the glycosyl hydrolase 31 family.</text>
</comment>
<feature type="domain" description="Glycoside hydrolase family 31 TIM barrel" evidence="4">
    <location>
        <begin position="266"/>
        <end position="607"/>
    </location>
</feature>
<dbReference type="Pfam" id="PF17137">
    <property type="entry name" value="DUF5110"/>
    <property type="match status" value="1"/>
</dbReference>
<dbReference type="PANTHER" id="PTHR43863:SF2">
    <property type="entry name" value="MALTASE-GLUCOAMYLASE"/>
    <property type="match status" value="1"/>
</dbReference>
<accession>A0ABT2CU91</accession>
<gene>
    <name evidence="8" type="ORF">NX778_03735</name>
</gene>
<dbReference type="PANTHER" id="PTHR43863">
    <property type="entry name" value="HYDROLASE, PUTATIVE (AFU_ORTHOLOGUE AFUA_1G03140)-RELATED"/>
    <property type="match status" value="1"/>
</dbReference>
<feature type="domain" description="Glycosyl hydrolase family 31 C-terminal" evidence="7">
    <location>
        <begin position="615"/>
        <end position="702"/>
    </location>
</feature>
<dbReference type="GO" id="GO:0016787">
    <property type="term" value="F:hydrolase activity"/>
    <property type="evidence" value="ECO:0007669"/>
    <property type="project" value="UniProtKB-KW"/>
</dbReference>
<dbReference type="InterPro" id="IPR013780">
    <property type="entry name" value="Glyco_hydro_b"/>
</dbReference>
<dbReference type="InterPro" id="IPR017853">
    <property type="entry name" value="GH"/>
</dbReference>
<evidence type="ECO:0000259" key="7">
    <source>
        <dbReference type="Pfam" id="PF21365"/>
    </source>
</evidence>
<dbReference type="Pfam" id="PF21365">
    <property type="entry name" value="Glyco_hydro_31_3rd"/>
    <property type="match status" value="1"/>
</dbReference>
<feature type="domain" description="DUF5110" evidence="6">
    <location>
        <begin position="719"/>
        <end position="766"/>
    </location>
</feature>
<evidence type="ECO:0000259" key="4">
    <source>
        <dbReference type="Pfam" id="PF01055"/>
    </source>
</evidence>
<dbReference type="Pfam" id="PF01055">
    <property type="entry name" value="Glyco_hydro_31_2nd"/>
    <property type="match status" value="1"/>
</dbReference>
<evidence type="ECO:0000256" key="3">
    <source>
        <dbReference type="SAM" id="SignalP"/>
    </source>
</evidence>
<keyword evidence="2" id="KW-0326">Glycosidase</keyword>
<feature type="signal peptide" evidence="3">
    <location>
        <begin position="1"/>
        <end position="23"/>
    </location>
</feature>
<keyword evidence="3" id="KW-0732">Signal</keyword>
<dbReference type="RefSeq" id="WP_258810327.1">
    <property type="nucleotide sequence ID" value="NZ_JANUGU010000001.1"/>
</dbReference>
<evidence type="ECO:0000259" key="5">
    <source>
        <dbReference type="Pfam" id="PF13802"/>
    </source>
</evidence>
<dbReference type="CDD" id="cd06591">
    <property type="entry name" value="GH31_xylosidase_XylS"/>
    <property type="match status" value="1"/>
</dbReference>
<dbReference type="Gene3D" id="3.20.20.80">
    <property type="entry name" value="Glycosidases"/>
    <property type="match status" value="1"/>
</dbReference>
<dbReference type="EMBL" id="JANUGU010000001">
    <property type="protein sequence ID" value="MCS0657171.1"/>
    <property type="molecule type" value="Genomic_DNA"/>
</dbReference>
<evidence type="ECO:0000259" key="6">
    <source>
        <dbReference type="Pfam" id="PF17137"/>
    </source>
</evidence>
<keyword evidence="2 8" id="KW-0378">Hydrolase</keyword>
<keyword evidence="9" id="KW-1185">Reference proteome</keyword>
<protein>
    <submittedName>
        <fullName evidence="8">Glycoside hydrolase family 31 protein</fullName>
    </submittedName>
</protein>
<dbReference type="InterPro" id="IPR033403">
    <property type="entry name" value="DUF5110"/>
</dbReference>
<evidence type="ECO:0000256" key="2">
    <source>
        <dbReference type="RuleBase" id="RU361185"/>
    </source>
</evidence>
<dbReference type="InterPro" id="IPR025887">
    <property type="entry name" value="Glyco_hydro_31_N_dom"/>
</dbReference>
<dbReference type="Proteomes" id="UP001204621">
    <property type="component" value="Unassembled WGS sequence"/>
</dbReference>
<dbReference type="InterPro" id="IPR048395">
    <property type="entry name" value="Glyco_hydro_31_C"/>
</dbReference>
<dbReference type="InterPro" id="IPR051816">
    <property type="entry name" value="Glycosyl_Hydrolase_31"/>
</dbReference>
<dbReference type="Gene3D" id="2.60.40.1180">
    <property type="entry name" value="Golgi alpha-mannosidase II"/>
    <property type="match status" value="2"/>
</dbReference>
<comment type="caution">
    <text evidence="8">The sequence shown here is derived from an EMBL/GenBank/DDBJ whole genome shotgun (WGS) entry which is preliminary data.</text>
</comment>
<name>A0ABT2CU91_9BURK</name>
<dbReference type="SUPFAM" id="SSF51011">
    <property type="entry name" value="Glycosyl hydrolase domain"/>
    <property type="match status" value="1"/>
</dbReference>